<reference evidence="8" key="1">
    <citation type="submission" date="2021-01" db="UniProtKB">
        <authorList>
            <consortium name="EnsemblMetazoa"/>
        </authorList>
    </citation>
    <scope>IDENTIFICATION</scope>
</reference>
<dbReference type="FunFam" id="3.40.1500.10:FF:000002">
    <property type="entry name" value="oxygen-dependent coproporphyrinogen-III oxidase, mitochondrial"/>
    <property type="match status" value="1"/>
</dbReference>
<evidence type="ECO:0000256" key="3">
    <source>
        <dbReference type="ARBA" id="ARBA00011738"/>
    </source>
</evidence>
<dbReference type="Pfam" id="PF01218">
    <property type="entry name" value="Coprogen_oxidas"/>
    <property type="match status" value="1"/>
</dbReference>
<dbReference type="SUPFAM" id="SSF102886">
    <property type="entry name" value="Coproporphyrinogen III oxidase"/>
    <property type="match status" value="1"/>
</dbReference>
<organism evidence="8 9">
    <name type="scientific">Varroa destructor</name>
    <name type="common">Honeybee mite</name>
    <dbReference type="NCBI Taxonomy" id="109461"/>
    <lineage>
        <taxon>Eukaryota</taxon>
        <taxon>Metazoa</taxon>
        <taxon>Ecdysozoa</taxon>
        <taxon>Arthropoda</taxon>
        <taxon>Chelicerata</taxon>
        <taxon>Arachnida</taxon>
        <taxon>Acari</taxon>
        <taxon>Parasitiformes</taxon>
        <taxon>Mesostigmata</taxon>
        <taxon>Gamasina</taxon>
        <taxon>Dermanyssoidea</taxon>
        <taxon>Varroidae</taxon>
        <taxon>Varroa</taxon>
    </lineage>
</organism>
<dbReference type="CTD" id="44701"/>
<dbReference type="PANTHER" id="PTHR10755:SF0">
    <property type="entry name" value="OXYGEN-DEPENDENT COPROPORPHYRINOGEN-III OXIDASE, MITOCHONDRIAL"/>
    <property type="match status" value="1"/>
</dbReference>
<evidence type="ECO:0000256" key="5">
    <source>
        <dbReference type="ARBA" id="ARBA00023002"/>
    </source>
</evidence>
<dbReference type="InterPro" id="IPR001260">
    <property type="entry name" value="Coprogen_oxidase_aer"/>
</dbReference>
<dbReference type="RefSeq" id="XP_022665621.1">
    <property type="nucleotide sequence ID" value="XM_022809886.1"/>
</dbReference>
<dbReference type="EnsemblMetazoa" id="XM_022809886">
    <property type="protein sequence ID" value="XP_022665621"/>
    <property type="gene ID" value="LOC111252290"/>
</dbReference>
<dbReference type="GO" id="GO:0006782">
    <property type="term" value="P:protoporphyrinogen IX biosynthetic process"/>
    <property type="evidence" value="ECO:0007669"/>
    <property type="project" value="UniProtKB-UniPathway"/>
</dbReference>
<evidence type="ECO:0000313" key="8">
    <source>
        <dbReference type="EnsemblMetazoa" id="XP_022665623"/>
    </source>
</evidence>
<dbReference type="InParanoid" id="A0A7M7KEK3"/>
<evidence type="ECO:0000256" key="4">
    <source>
        <dbReference type="ARBA" id="ARBA00012869"/>
    </source>
</evidence>
<comment type="subunit">
    <text evidence="3">Homodimer.</text>
</comment>
<dbReference type="InterPro" id="IPR036406">
    <property type="entry name" value="Coprogen_oxidase_aer_sf"/>
</dbReference>
<dbReference type="GeneID" id="111252290"/>
<dbReference type="EnsemblMetazoa" id="XM_022809888">
    <property type="protein sequence ID" value="XP_022665623"/>
    <property type="gene ID" value="LOC111252290"/>
</dbReference>
<keyword evidence="9" id="KW-1185">Reference proteome</keyword>
<evidence type="ECO:0000256" key="6">
    <source>
        <dbReference type="ARBA" id="ARBA00023133"/>
    </source>
</evidence>
<evidence type="ECO:0000256" key="1">
    <source>
        <dbReference type="ARBA" id="ARBA00005168"/>
    </source>
</evidence>
<dbReference type="GO" id="GO:0005737">
    <property type="term" value="C:cytoplasm"/>
    <property type="evidence" value="ECO:0007669"/>
    <property type="project" value="TreeGrafter"/>
</dbReference>
<dbReference type="PRINTS" id="PR00073">
    <property type="entry name" value="COPRGNOXDASE"/>
</dbReference>
<dbReference type="RefSeq" id="XP_022665623.1">
    <property type="nucleotide sequence ID" value="XM_022809888.1"/>
</dbReference>
<dbReference type="PIRSF" id="PIRSF000166">
    <property type="entry name" value="Coproporphyri_ox"/>
    <property type="match status" value="1"/>
</dbReference>
<keyword evidence="5" id="KW-0560">Oxidoreductase</keyword>
<proteinExistence type="inferred from homology"/>
<keyword evidence="7" id="KW-0627">Porphyrin biosynthesis</keyword>
<dbReference type="RefSeq" id="XP_022665622.1">
    <property type="nucleotide sequence ID" value="XM_022809887.1"/>
</dbReference>
<dbReference type="UniPathway" id="UPA00251">
    <property type="reaction ID" value="UER00322"/>
</dbReference>
<dbReference type="AlphaFoldDB" id="A0A7M7KEK3"/>
<dbReference type="Proteomes" id="UP000594260">
    <property type="component" value="Unplaced"/>
</dbReference>
<dbReference type="FunCoup" id="A0A7M7KEK3">
    <property type="interactions" value="1009"/>
</dbReference>
<evidence type="ECO:0000256" key="2">
    <source>
        <dbReference type="ARBA" id="ARBA00010644"/>
    </source>
</evidence>
<dbReference type="OMA" id="VHANWRY"/>
<dbReference type="KEGG" id="vde:111252290"/>
<evidence type="ECO:0000313" key="9">
    <source>
        <dbReference type="Proteomes" id="UP000594260"/>
    </source>
</evidence>
<dbReference type="EnsemblMetazoa" id="XM_022809887">
    <property type="protein sequence ID" value="XP_022665622"/>
    <property type="gene ID" value="LOC111252290"/>
</dbReference>
<protein>
    <recommendedName>
        <fullName evidence="4">coproporphyrinogen oxidase</fullName>
        <ecNumber evidence="4">1.3.3.3</ecNumber>
    </recommendedName>
</protein>
<dbReference type="NCBIfam" id="NF003727">
    <property type="entry name" value="PRK05330.1"/>
    <property type="match status" value="1"/>
</dbReference>
<comment type="similarity">
    <text evidence="2">Belongs to the aerobic coproporphyrinogen-III oxidase family.</text>
</comment>
<evidence type="ECO:0000256" key="7">
    <source>
        <dbReference type="ARBA" id="ARBA00023244"/>
    </source>
</evidence>
<dbReference type="GO" id="GO:0004109">
    <property type="term" value="F:coproporphyrinogen oxidase activity"/>
    <property type="evidence" value="ECO:0007669"/>
    <property type="project" value="UniProtKB-EC"/>
</dbReference>
<dbReference type="OrthoDB" id="15318at2759"/>
<dbReference type="PANTHER" id="PTHR10755">
    <property type="entry name" value="COPROPORPHYRINOGEN III OXIDASE, MITOCHONDRIAL"/>
    <property type="match status" value="1"/>
</dbReference>
<dbReference type="Gene3D" id="3.40.1500.10">
    <property type="entry name" value="Coproporphyrinogen III oxidase, aerobic"/>
    <property type="match status" value="1"/>
</dbReference>
<keyword evidence="6" id="KW-0350">Heme biosynthesis</keyword>
<comment type="pathway">
    <text evidence="1">Porphyrin-containing compound metabolism; protoporphyrin-IX biosynthesis; protoporphyrinogen-IX from coproporphyrinogen-III (O2 route): step 1/1.</text>
</comment>
<name>A0A7M7KEK3_VARDE</name>
<accession>A0A7M7KEK3</accession>
<sequence>MFRAGRTVWRFVYLCSCARRVSGGVVVAAATGGAMVYKILCESPVKLREALDTSSFLAKTITPLKELQARSDAIPTKMELMIMDVQSDLVNKLQKIEAQYSDAKFRIDRWERQEGGGGIACVLQDGKVFEKAGVNVSVVQGALPPEALQHMKARGKDFGEPPFEFKAMGISSVIHPRNPNVPTVHFNYRYFEVTDIRGRLTWWFGGGSDLTPYYLNRDDVRHFHQTLKNACGRHSPRYYSEFKKWCDNYFYIKHRGFARGVGGIFFDDLVDKKPENIFKFVEECARSVSPSYIPLVLKNKDKGYGYRERDWQLVRRGHYAEFNLVYDRGTKFGLFTPGARYEAILMSLPLNARWYYEHEPEPGSEESILLETLKKPIDWV</sequence>
<dbReference type="EC" id="1.3.3.3" evidence="4"/>